<dbReference type="Proteomes" id="UP000663193">
    <property type="component" value="Chromosome 11"/>
</dbReference>
<evidence type="ECO:0000313" key="1">
    <source>
        <dbReference type="EMBL" id="QRD00940.1"/>
    </source>
</evidence>
<sequence length="144" mass="16247">MPGVGQLEFLRRDLLLEHPLLRSSRVLRGLHFYQLEVATLSGPATTPLFERNRCRDLESGFGSHYPHCLSRSFSAPKHFERTATTTSCECNGARQYLRKVAQRDDTDAKAFFGASPHGWPIQKNPTDGITNIQCVTLAQDHTMF</sequence>
<protein>
    <submittedName>
        <fullName evidence="1">Uncharacterized protein</fullName>
    </submittedName>
</protein>
<proteinExistence type="predicted"/>
<dbReference type="VEuPathDB" id="FungiDB:JI435_416040"/>
<reference evidence="2" key="1">
    <citation type="journal article" date="2021" name="BMC Genomics">
        <title>Chromosome-level genome assembly and manually-curated proteome of model necrotroph Parastagonospora nodorum Sn15 reveals a genome-wide trove of candidate effector homologs, and redundancy of virulence-related functions within an accessory chromosome.</title>
        <authorList>
            <person name="Bertazzoni S."/>
            <person name="Jones D.A.B."/>
            <person name="Phan H.T."/>
            <person name="Tan K.-C."/>
            <person name="Hane J.K."/>
        </authorList>
    </citation>
    <scope>NUCLEOTIDE SEQUENCE [LARGE SCALE GENOMIC DNA]</scope>
    <source>
        <strain evidence="2">SN15 / ATCC MYA-4574 / FGSC 10173)</strain>
    </source>
</reference>
<dbReference type="EMBL" id="CP069033">
    <property type="protein sequence ID" value="QRD00940.1"/>
    <property type="molecule type" value="Genomic_DNA"/>
</dbReference>
<evidence type="ECO:0000313" key="2">
    <source>
        <dbReference type="Proteomes" id="UP000663193"/>
    </source>
</evidence>
<name>A0A7U2FDC1_PHANO</name>
<gene>
    <name evidence="1" type="ORF">JI435_416040</name>
</gene>
<organism evidence="1 2">
    <name type="scientific">Phaeosphaeria nodorum (strain SN15 / ATCC MYA-4574 / FGSC 10173)</name>
    <name type="common">Glume blotch fungus</name>
    <name type="synonym">Parastagonospora nodorum</name>
    <dbReference type="NCBI Taxonomy" id="321614"/>
    <lineage>
        <taxon>Eukaryota</taxon>
        <taxon>Fungi</taxon>
        <taxon>Dikarya</taxon>
        <taxon>Ascomycota</taxon>
        <taxon>Pezizomycotina</taxon>
        <taxon>Dothideomycetes</taxon>
        <taxon>Pleosporomycetidae</taxon>
        <taxon>Pleosporales</taxon>
        <taxon>Pleosporineae</taxon>
        <taxon>Phaeosphaeriaceae</taxon>
        <taxon>Parastagonospora</taxon>
    </lineage>
</organism>
<accession>A0A7U2FDC1</accession>
<dbReference type="AlphaFoldDB" id="A0A7U2FDC1"/>
<keyword evidence="2" id="KW-1185">Reference proteome</keyword>